<name>A0ABT5SIP6_9MICO</name>
<protein>
    <submittedName>
        <fullName evidence="8">Response regulator transcription factor</fullName>
    </submittedName>
</protein>
<dbReference type="Proteomes" id="UP001218170">
    <property type="component" value="Unassembled WGS sequence"/>
</dbReference>
<proteinExistence type="predicted"/>
<evidence type="ECO:0000313" key="9">
    <source>
        <dbReference type="Proteomes" id="UP001218170"/>
    </source>
</evidence>
<dbReference type="PANTHER" id="PTHR48111">
    <property type="entry name" value="REGULATOR OF RPOS"/>
    <property type="match status" value="1"/>
</dbReference>
<dbReference type="InterPro" id="IPR039420">
    <property type="entry name" value="WalR-like"/>
</dbReference>
<evidence type="ECO:0000256" key="3">
    <source>
        <dbReference type="ARBA" id="ARBA00023125"/>
    </source>
</evidence>
<sequence length="218" mass="24015">MRLLIVEDDDSVAAALVAGLRRSPHSATRVARASDLLLQHHDHDVVLLDLGLPDLDGIEALRRLRRTSEVPLIVVTARGDEESTVRALRAGADDYVVKPVRIPELLARVEAVARRRGETPRVDEVRIGDLAIDLAARRVAMHADEVHLTATEFEMLAELARSAGRAVSRHRLLDAVWGDAYAASSRSFDVHLTALRQKLPAATITTIRGYGYRLETES</sequence>
<evidence type="ECO:0000256" key="2">
    <source>
        <dbReference type="ARBA" id="ARBA00023012"/>
    </source>
</evidence>
<feature type="domain" description="OmpR/PhoB-type" evidence="7">
    <location>
        <begin position="122"/>
        <end position="216"/>
    </location>
</feature>
<dbReference type="InterPro" id="IPR001789">
    <property type="entry name" value="Sig_transdc_resp-reg_receiver"/>
</dbReference>
<dbReference type="RefSeq" id="WP_274224406.1">
    <property type="nucleotide sequence ID" value="NZ_JAQZCG020000019.1"/>
</dbReference>
<keyword evidence="3 5" id="KW-0238">DNA-binding</keyword>
<evidence type="ECO:0000256" key="1">
    <source>
        <dbReference type="ARBA" id="ARBA00022553"/>
    </source>
</evidence>
<dbReference type="CDD" id="cd00383">
    <property type="entry name" value="trans_reg_C"/>
    <property type="match status" value="1"/>
</dbReference>
<dbReference type="Gene3D" id="3.40.50.2300">
    <property type="match status" value="1"/>
</dbReference>
<dbReference type="Pfam" id="PF00072">
    <property type="entry name" value="Response_reg"/>
    <property type="match status" value="1"/>
</dbReference>
<organism evidence="8 9">
    <name type="scientific">Microbacterium thalli</name>
    <dbReference type="NCBI Taxonomy" id="3027921"/>
    <lineage>
        <taxon>Bacteria</taxon>
        <taxon>Bacillati</taxon>
        <taxon>Actinomycetota</taxon>
        <taxon>Actinomycetes</taxon>
        <taxon>Micrococcales</taxon>
        <taxon>Microbacteriaceae</taxon>
        <taxon>Microbacterium</taxon>
    </lineage>
</organism>
<reference evidence="8 9" key="1">
    <citation type="submission" date="2023-02" db="EMBL/GenBank/DDBJ databases">
        <title>Study of novel species of the Microbacterium genus.</title>
        <authorList>
            <person name="Arroyo-Herrera I."/>
            <person name="Roman-Ponce B."/>
            <person name="Vasquez-Murrieta M.S."/>
        </authorList>
    </citation>
    <scope>NUCLEOTIDE SEQUENCE [LARGE SCALE GENOMIC DNA]</scope>
    <source>
        <strain evidence="8 9">NE1TT3</strain>
    </source>
</reference>
<feature type="domain" description="Response regulatory" evidence="6">
    <location>
        <begin position="2"/>
        <end position="113"/>
    </location>
</feature>
<evidence type="ECO:0000259" key="6">
    <source>
        <dbReference type="PROSITE" id="PS50110"/>
    </source>
</evidence>
<dbReference type="PROSITE" id="PS50110">
    <property type="entry name" value="RESPONSE_REGULATORY"/>
    <property type="match status" value="1"/>
</dbReference>
<dbReference type="InterPro" id="IPR001867">
    <property type="entry name" value="OmpR/PhoB-type_DNA-bd"/>
</dbReference>
<dbReference type="InterPro" id="IPR011006">
    <property type="entry name" value="CheY-like_superfamily"/>
</dbReference>
<keyword evidence="1 4" id="KW-0597">Phosphoprotein</keyword>
<accession>A0ABT5SIP6</accession>
<keyword evidence="9" id="KW-1185">Reference proteome</keyword>
<dbReference type="Gene3D" id="1.10.10.10">
    <property type="entry name" value="Winged helix-like DNA-binding domain superfamily/Winged helix DNA-binding domain"/>
    <property type="match status" value="1"/>
</dbReference>
<evidence type="ECO:0000256" key="5">
    <source>
        <dbReference type="PROSITE-ProRule" id="PRU01091"/>
    </source>
</evidence>
<comment type="caution">
    <text evidence="8">The sequence shown here is derived from an EMBL/GenBank/DDBJ whole genome shotgun (WGS) entry which is preliminary data.</text>
</comment>
<gene>
    <name evidence="8" type="ORF">PUW80_05210</name>
</gene>
<feature type="modified residue" description="4-aspartylphosphate" evidence="4">
    <location>
        <position position="49"/>
    </location>
</feature>
<evidence type="ECO:0000313" key="8">
    <source>
        <dbReference type="EMBL" id="MDD7961743.1"/>
    </source>
</evidence>
<dbReference type="SUPFAM" id="SSF52172">
    <property type="entry name" value="CheY-like"/>
    <property type="match status" value="1"/>
</dbReference>
<evidence type="ECO:0000256" key="4">
    <source>
        <dbReference type="PROSITE-ProRule" id="PRU00169"/>
    </source>
</evidence>
<dbReference type="PANTHER" id="PTHR48111:SF40">
    <property type="entry name" value="PHOSPHATE REGULON TRANSCRIPTIONAL REGULATORY PROTEIN PHOB"/>
    <property type="match status" value="1"/>
</dbReference>
<dbReference type="SMART" id="SM00448">
    <property type="entry name" value="REC"/>
    <property type="match status" value="1"/>
</dbReference>
<dbReference type="Pfam" id="PF00486">
    <property type="entry name" value="Trans_reg_C"/>
    <property type="match status" value="1"/>
</dbReference>
<feature type="DNA-binding region" description="OmpR/PhoB-type" evidence="5">
    <location>
        <begin position="122"/>
        <end position="216"/>
    </location>
</feature>
<dbReference type="InterPro" id="IPR036388">
    <property type="entry name" value="WH-like_DNA-bd_sf"/>
</dbReference>
<dbReference type="Gene3D" id="6.10.250.690">
    <property type="match status" value="1"/>
</dbReference>
<evidence type="ECO:0000259" key="7">
    <source>
        <dbReference type="PROSITE" id="PS51755"/>
    </source>
</evidence>
<keyword evidence="2" id="KW-0902">Two-component regulatory system</keyword>
<dbReference type="EMBL" id="JAQZCI010000001">
    <property type="protein sequence ID" value="MDD7961743.1"/>
    <property type="molecule type" value="Genomic_DNA"/>
</dbReference>
<dbReference type="SMART" id="SM00862">
    <property type="entry name" value="Trans_reg_C"/>
    <property type="match status" value="1"/>
</dbReference>
<dbReference type="PROSITE" id="PS51755">
    <property type="entry name" value="OMPR_PHOB"/>
    <property type="match status" value="1"/>
</dbReference>